<keyword evidence="1" id="KW-1133">Transmembrane helix</keyword>
<accession>A0A8H5BCP1</accession>
<dbReference type="AlphaFoldDB" id="A0A8H5BCP1"/>
<dbReference type="OrthoDB" id="3208379at2759"/>
<feature type="transmembrane region" description="Helical" evidence="1">
    <location>
        <begin position="467"/>
        <end position="490"/>
    </location>
</feature>
<protein>
    <submittedName>
        <fullName evidence="2">Uncharacterized protein</fullName>
    </submittedName>
</protein>
<feature type="transmembrane region" description="Helical" evidence="1">
    <location>
        <begin position="370"/>
        <end position="393"/>
    </location>
</feature>
<keyword evidence="1" id="KW-0812">Transmembrane</keyword>
<evidence type="ECO:0000313" key="3">
    <source>
        <dbReference type="Proteomes" id="UP000567179"/>
    </source>
</evidence>
<dbReference type="Proteomes" id="UP000567179">
    <property type="component" value="Unassembled WGS sequence"/>
</dbReference>
<feature type="transmembrane region" description="Helical" evidence="1">
    <location>
        <begin position="289"/>
        <end position="307"/>
    </location>
</feature>
<gene>
    <name evidence="2" type="ORF">D9619_000748</name>
</gene>
<feature type="transmembrane region" description="Helical" evidence="1">
    <location>
        <begin position="346"/>
        <end position="364"/>
    </location>
</feature>
<evidence type="ECO:0000313" key="2">
    <source>
        <dbReference type="EMBL" id="KAF5320837.1"/>
    </source>
</evidence>
<keyword evidence="1" id="KW-0472">Membrane</keyword>
<sequence length="510" mass="57478">MDSPQPDDRLLNILTPLNSRSSTLAESSTLGDNVFVVFDKCSSTTVEGWRSCVHPDGGVYFHNPTLQIVTDQDMRQPKLLQLMEETAKLYPSSEVSENMEIQISSFPKEKIQGVMNFAVNHKYCVASVDFDEVSDSNAPLLEPARLNRCRRLYWSFLNNHPVHVQAPTRALQDASDALTWFYTDNLVSGARSTVPFSKTECEELLRMVEQLACKSYDSSFYKRFTNIIMITLSAPRNENSVAKTAFLAWLMREVCSYRDACGWGQLTQKELQLVKQEQRNSGNSSDNPPLLIAMATNFVINVLLFGIPHTYRGHIKATSEYRGRLPNVQKVWESYIQRLVKEYSDFLLISTVLLSATVGFLAVPDVPEGAQVAATMSTFASLGSIIVGVFSIWRHQSNTSTKDSFTYMHNVQHGYLGLSGHAILLSLPPTLLVWAILLFTLSVIAYVVQGLRTNNSMWERLSTYSVLAIFATLTVIVGLALYTFSIIWTFQRQSHQRIRSFARIFLGRKS</sequence>
<name>A0A8H5BCP1_9AGAR</name>
<evidence type="ECO:0000256" key="1">
    <source>
        <dbReference type="SAM" id="Phobius"/>
    </source>
</evidence>
<organism evidence="2 3">
    <name type="scientific">Psilocybe cf. subviscida</name>
    <dbReference type="NCBI Taxonomy" id="2480587"/>
    <lineage>
        <taxon>Eukaryota</taxon>
        <taxon>Fungi</taxon>
        <taxon>Dikarya</taxon>
        <taxon>Basidiomycota</taxon>
        <taxon>Agaricomycotina</taxon>
        <taxon>Agaricomycetes</taxon>
        <taxon>Agaricomycetidae</taxon>
        <taxon>Agaricales</taxon>
        <taxon>Agaricineae</taxon>
        <taxon>Strophariaceae</taxon>
        <taxon>Psilocybe</taxon>
    </lineage>
</organism>
<dbReference type="EMBL" id="JAACJJ010000028">
    <property type="protein sequence ID" value="KAF5320837.1"/>
    <property type="molecule type" value="Genomic_DNA"/>
</dbReference>
<keyword evidence="3" id="KW-1185">Reference proteome</keyword>
<feature type="transmembrane region" description="Helical" evidence="1">
    <location>
        <begin position="414"/>
        <end position="447"/>
    </location>
</feature>
<proteinExistence type="predicted"/>
<reference evidence="2 3" key="1">
    <citation type="journal article" date="2020" name="ISME J.">
        <title>Uncovering the hidden diversity of litter-decomposition mechanisms in mushroom-forming fungi.</title>
        <authorList>
            <person name="Floudas D."/>
            <person name="Bentzer J."/>
            <person name="Ahren D."/>
            <person name="Johansson T."/>
            <person name="Persson P."/>
            <person name="Tunlid A."/>
        </authorList>
    </citation>
    <scope>NUCLEOTIDE SEQUENCE [LARGE SCALE GENOMIC DNA]</scope>
    <source>
        <strain evidence="2 3">CBS 101986</strain>
    </source>
</reference>
<comment type="caution">
    <text evidence="2">The sequence shown here is derived from an EMBL/GenBank/DDBJ whole genome shotgun (WGS) entry which is preliminary data.</text>
</comment>